<protein>
    <recommendedName>
        <fullName evidence="3">RING-type E3 ubiquitin transferase</fullName>
        <ecNumber evidence="3">2.3.2.27</ecNumber>
    </recommendedName>
</protein>
<comment type="caution">
    <text evidence="17">The sequence shown here is derived from an EMBL/GenBank/DDBJ whole genome shotgun (WGS) entry which is preliminary data.</text>
</comment>
<dbReference type="EC" id="2.3.2.27" evidence="3"/>
<evidence type="ECO:0000256" key="5">
    <source>
        <dbReference type="ARBA" id="ARBA00022692"/>
    </source>
</evidence>
<evidence type="ECO:0000256" key="2">
    <source>
        <dbReference type="ARBA" id="ARBA00004374"/>
    </source>
</evidence>
<dbReference type="EMBL" id="JAKMXF010000133">
    <property type="protein sequence ID" value="KAI6656812.1"/>
    <property type="molecule type" value="Genomic_DNA"/>
</dbReference>
<dbReference type="GO" id="GO:0008270">
    <property type="term" value="F:zinc ion binding"/>
    <property type="evidence" value="ECO:0007669"/>
    <property type="project" value="UniProtKB-KW"/>
</dbReference>
<dbReference type="InterPro" id="IPR001841">
    <property type="entry name" value="Znf_RING"/>
</dbReference>
<keyword evidence="4" id="KW-0808">Transferase</keyword>
<dbReference type="PANTHER" id="PTHR12183">
    <property type="entry name" value="MITOCHONDRIAL UBIQUITIN LIGASE ACTIVATOR OF NFKB 1"/>
    <property type="match status" value="1"/>
</dbReference>
<dbReference type="Proteomes" id="UP001165289">
    <property type="component" value="Unassembled WGS sequence"/>
</dbReference>
<evidence type="ECO:0000256" key="8">
    <source>
        <dbReference type="ARBA" id="ARBA00022786"/>
    </source>
</evidence>
<dbReference type="SMART" id="SM00184">
    <property type="entry name" value="RING"/>
    <property type="match status" value="1"/>
</dbReference>
<name>A0AAV7K641_9METZ</name>
<comment type="subcellular location">
    <subcellularLocation>
        <location evidence="2">Mitochondrion outer membrane</location>
        <topology evidence="2">Multi-pass membrane protein</topology>
    </subcellularLocation>
</comment>
<dbReference type="InterPro" id="IPR051652">
    <property type="entry name" value="MDM2_MDM4_MUL1"/>
</dbReference>
<keyword evidence="6" id="KW-0479">Metal-binding</keyword>
<proteinExistence type="predicted"/>
<keyword evidence="17" id="KW-0436">Ligase</keyword>
<gene>
    <name evidence="17" type="ORF">LOD99_16115</name>
</gene>
<evidence type="ECO:0000256" key="12">
    <source>
        <dbReference type="ARBA" id="ARBA00023128"/>
    </source>
</evidence>
<keyword evidence="9" id="KW-1000">Mitochondrion outer membrane</keyword>
<comment type="catalytic activity">
    <reaction evidence="1">
        <text>S-ubiquitinyl-[E2 ubiquitin-conjugating enzyme]-L-cysteine + [acceptor protein]-L-lysine = [E2 ubiquitin-conjugating enzyme]-L-cysteine + N(6)-ubiquitinyl-[acceptor protein]-L-lysine.</text>
        <dbReference type="EC" id="2.3.2.27"/>
    </reaction>
</comment>
<keyword evidence="18" id="KW-1185">Reference proteome</keyword>
<evidence type="ECO:0000313" key="17">
    <source>
        <dbReference type="EMBL" id="KAI6656812.1"/>
    </source>
</evidence>
<keyword evidence="5 15" id="KW-0812">Transmembrane</keyword>
<dbReference type="GO" id="GO:0005741">
    <property type="term" value="C:mitochondrial outer membrane"/>
    <property type="evidence" value="ECO:0007669"/>
    <property type="project" value="UniProtKB-SubCell"/>
</dbReference>
<dbReference type="AlphaFoldDB" id="A0AAV7K641"/>
<dbReference type="SUPFAM" id="SSF57850">
    <property type="entry name" value="RING/U-box"/>
    <property type="match status" value="1"/>
</dbReference>
<dbReference type="Pfam" id="PF12483">
    <property type="entry name" value="GIDE"/>
    <property type="match status" value="1"/>
</dbReference>
<keyword evidence="12" id="KW-0496">Mitochondrion</keyword>
<accession>A0AAV7K641</accession>
<keyword evidence="13 15" id="KW-0472">Membrane</keyword>
<dbReference type="GO" id="GO:0016874">
    <property type="term" value="F:ligase activity"/>
    <property type="evidence" value="ECO:0007669"/>
    <property type="project" value="UniProtKB-KW"/>
</dbReference>
<evidence type="ECO:0000256" key="4">
    <source>
        <dbReference type="ARBA" id="ARBA00022679"/>
    </source>
</evidence>
<evidence type="ECO:0000256" key="9">
    <source>
        <dbReference type="ARBA" id="ARBA00022787"/>
    </source>
</evidence>
<evidence type="ECO:0000256" key="6">
    <source>
        <dbReference type="ARBA" id="ARBA00022723"/>
    </source>
</evidence>
<evidence type="ECO:0000313" key="18">
    <source>
        <dbReference type="Proteomes" id="UP001165289"/>
    </source>
</evidence>
<sequence>MDILRELLEENIPSLLTSGIFWVGYYILSKFLDEHRDDLQNFMQAPRIRDFHQLSLDFESECPYAILEGQIHPNSTAINSLYEPFTKGVVRTLITWKLKKIWNVFTRNWDMSSSLHSSSESNVPMHLTDKNNCKIYVQDFSEVKRHDLLKQVSNITEPVDDPMLKKILDNILQNEVVVGYERIESMLKVGTNVIICGKLTKELDGLKYIFRVSKPQSPYNYRCTALSYDEFLASKILNVDVLRFLTISLGVIFGALVSYLIIKSIKRLFEKLKERRESEEFRINMLIPDISDRTDDEIIQNTSTGQSGSLVCTICYERPVRVLVKPCNHACLCTTCATKVEGLCPICRVRISKFEKVFFP</sequence>
<organism evidence="17 18">
    <name type="scientific">Oopsacas minuta</name>
    <dbReference type="NCBI Taxonomy" id="111878"/>
    <lineage>
        <taxon>Eukaryota</taxon>
        <taxon>Metazoa</taxon>
        <taxon>Porifera</taxon>
        <taxon>Hexactinellida</taxon>
        <taxon>Hexasterophora</taxon>
        <taxon>Lyssacinosida</taxon>
        <taxon>Leucopsacidae</taxon>
        <taxon>Oopsacas</taxon>
    </lineage>
</organism>
<dbReference type="InterPro" id="IPR013083">
    <property type="entry name" value="Znf_RING/FYVE/PHD"/>
</dbReference>
<dbReference type="GO" id="GO:0016567">
    <property type="term" value="P:protein ubiquitination"/>
    <property type="evidence" value="ECO:0007669"/>
    <property type="project" value="InterPro"/>
</dbReference>
<dbReference type="PROSITE" id="PS50089">
    <property type="entry name" value="ZF_RING_2"/>
    <property type="match status" value="1"/>
</dbReference>
<evidence type="ECO:0000259" key="16">
    <source>
        <dbReference type="PROSITE" id="PS50089"/>
    </source>
</evidence>
<evidence type="ECO:0000256" key="13">
    <source>
        <dbReference type="ARBA" id="ARBA00023136"/>
    </source>
</evidence>
<evidence type="ECO:0000256" key="1">
    <source>
        <dbReference type="ARBA" id="ARBA00000900"/>
    </source>
</evidence>
<evidence type="ECO:0000256" key="3">
    <source>
        <dbReference type="ARBA" id="ARBA00012483"/>
    </source>
</evidence>
<evidence type="ECO:0000256" key="10">
    <source>
        <dbReference type="ARBA" id="ARBA00022833"/>
    </source>
</evidence>
<keyword evidence="8" id="KW-0833">Ubl conjugation pathway</keyword>
<keyword evidence="10" id="KW-0862">Zinc</keyword>
<evidence type="ECO:0000256" key="11">
    <source>
        <dbReference type="ARBA" id="ARBA00022989"/>
    </source>
</evidence>
<feature type="transmembrane region" description="Helical" evidence="15">
    <location>
        <begin position="241"/>
        <end position="262"/>
    </location>
</feature>
<feature type="domain" description="RING-type" evidence="16">
    <location>
        <begin position="312"/>
        <end position="348"/>
    </location>
</feature>
<dbReference type="GO" id="GO:0061630">
    <property type="term" value="F:ubiquitin protein ligase activity"/>
    <property type="evidence" value="ECO:0007669"/>
    <property type="project" value="UniProtKB-EC"/>
</dbReference>
<evidence type="ECO:0000256" key="14">
    <source>
        <dbReference type="PROSITE-ProRule" id="PRU00175"/>
    </source>
</evidence>
<reference evidence="17 18" key="1">
    <citation type="journal article" date="2023" name="BMC Biol.">
        <title>The compact genome of the sponge Oopsacas minuta (Hexactinellida) is lacking key metazoan core genes.</title>
        <authorList>
            <person name="Santini S."/>
            <person name="Schenkelaars Q."/>
            <person name="Jourda C."/>
            <person name="Duchesne M."/>
            <person name="Belahbib H."/>
            <person name="Rocher C."/>
            <person name="Selva M."/>
            <person name="Riesgo A."/>
            <person name="Vervoort M."/>
            <person name="Leys S.P."/>
            <person name="Kodjabachian L."/>
            <person name="Le Bivic A."/>
            <person name="Borchiellini C."/>
            <person name="Claverie J.M."/>
            <person name="Renard E."/>
        </authorList>
    </citation>
    <scope>NUCLEOTIDE SEQUENCE [LARGE SCALE GENOMIC DNA]</scope>
    <source>
        <strain evidence="17">SPO-2</strain>
    </source>
</reference>
<evidence type="ECO:0000256" key="15">
    <source>
        <dbReference type="SAM" id="Phobius"/>
    </source>
</evidence>
<dbReference type="Gene3D" id="3.30.40.10">
    <property type="entry name" value="Zinc/RING finger domain, C3HC4 (zinc finger)"/>
    <property type="match status" value="1"/>
</dbReference>
<dbReference type="Pfam" id="PF13920">
    <property type="entry name" value="zf-C3HC4_3"/>
    <property type="match status" value="1"/>
</dbReference>
<keyword evidence="7 14" id="KW-0863">Zinc-finger</keyword>
<dbReference type="PANTHER" id="PTHR12183:SF32">
    <property type="entry name" value="MITOCHONDRIAL E3 UBIQUITIN PROTEIN LIGASE 1"/>
    <property type="match status" value="1"/>
</dbReference>
<evidence type="ECO:0000256" key="7">
    <source>
        <dbReference type="ARBA" id="ARBA00022771"/>
    </source>
</evidence>
<keyword evidence="11 15" id="KW-1133">Transmembrane helix</keyword>
<dbReference type="InterPro" id="IPR022170">
    <property type="entry name" value="MUL1-like"/>
</dbReference>